<organism evidence="1 2">
    <name type="scientific">Bradyrhizobium uaiense</name>
    <dbReference type="NCBI Taxonomy" id="2594946"/>
    <lineage>
        <taxon>Bacteria</taxon>
        <taxon>Pseudomonadati</taxon>
        <taxon>Pseudomonadota</taxon>
        <taxon>Alphaproteobacteria</taxon>
        <taxon>Hyphomicrobiales</taxon>
        <taxon>Nitrobacteraceae</taxon>
        <taxon>Bradyrhizobium</taxon>
    </lineage>
</organism>
<evidence type="ECO:0000313" key="1">
    <source>
        <dbReference type="EMBL" id="NEU96406.1"/>
    </source>
</evidence>
<reference evidence="1 2" key="1">
    <citation type="journal article" date="2020" name="Arch. Microbiol.">
        <title>Bradyrhizobium uaiense sp. nov., a new highly efficient cowpea symbiont.</title>
        <authorList>
            <person name="Cabral Michel D."/>
            <person name="Azarias Guimaraes A."/>
            <person name="Martins da Costa E."/>
            <person name="Soares de Carvalho T."/>
            <person name="Balsanelli E."/>
            <person name="Willems A."/>
            <person name="Maltempi de Souza E."/>
            <person name="de Souza Moreira F.M."/>
        </authorList>
    </citation>
    <scope>NUCLEOTIDE SEQUENCE [LARGE SCALE GENOMIC DNA]</scope>
    <source>
        <strain evidence="1 2">UFLA 03-164</strain>
    </source>
</reference>
<name>A0A6P1BD20_9BRAD</name>
<dbReference type="AlphaFoldDB" id="A0A6P1BD20"/>
<dbReference type="RefSeq" id="WP_163153135.1">
    <property type="nucleotide sequence ID" value="NZ_VKHP01000034.1"/>
</dbReference>
<dbReference type="Proteomes" id="UP000468531">
    <property type="component" value="Unassembled WGS sequence"/>
</dbReference>
<gene>
    <name evidence="1" type="ORF">FNJ47_11315</name>
</gene>
<dbReference type="EMBL" id="VKHP01000034">
    <property type="protein sequence ID" value="NEU96406.1"/>
    <property type="molecule type" value="Genomic_DNA"/>
</dbReference>
<evidence type="ECO:0008006" key="3">
    <source>
        <dbReference type="Google" id="ProtNLM"/>
    </source>
</evidence>
<sequence length="202" mass="21572">MACTEPEITPWPERVRRTGELKIFPGPSFTPSVWVNDLDTAITTINDLLKQNGVYLAFRKADSAASSPIVAETYPGSGLHGSAVQTVVDSRSGPSMSSVKLRVPATPKVGRADAGQAMRLHILVHELVHCIGLSNCAHSNDDVFIGALVIDSSGTVPPPKLGGYTISRIKKAWPETWVSVQGGALAKQSADELRKSMEGIKL</sequence>
<keyword evidence="2" id="KW-1185">Reference proteome</keyword>
<protein>
    <recommendedName>
        <fullName evidence="3">Matrixin family metalloprotease</fullName>
    </recommendedName>
</protein>
<evidence type="ECO:0000313" key="2">
    <source>
        <dbReference type="Proteomes" id="UP000468531"/>
    </source>
</evidence>
<comment type="caution">
    <text evidence="1">The sequence shown here is derived from an EMBL/GenBank/DDBJ whole genome shotgun (WGS) entry which is preliminary data.</text>
</comment>
<accession>A0A6P1BD20</accession>
<proteinExistence type="predicted"/>